<dbReference type="NCBIfam" id="TIGR02284">
    <property type="entry name" value="PA2169 family four-helix-bundle protein"/>
    <property type="match status" value="1"/>
</dbReference>
<dbReference type="InterPro" id="IPR012347">
    <property type="entry name" value="Ferritin-like"/>
</dbReference>
<dbReference type="EMBL" id="QKXH01000013">
    <property type="protein sequence ID" value="PZX92062.1"/>
    <property type="molecule type" value="Genomic_DNA"/>
</dbReference>
<evidence type="ECO:0000313" key="3">
    <source>
        <dbReference type="Proteomes" id="UP000249177"/>
    </source>
</evidence>
<dbReference type="AlphaFoldDB" id="A0A2W7VIB9"/>
<dbReference type="Proteomes" id="UP000249177">
    <property type="component" value="Unassembled WGS sequence"/>
</dbReference>
<dbReference type="Gene3D" id="1.20.1260.10">
    <property type="match status" value="1"/>
</dbReference>
<name>A0A2W7VIB9_9FLAO</name>
<dbReference type="RefSeq" id="WP_111411360.1">
    <property type="nucleotide sequence ID" value="NZ_QKXH01000013.1"/>
</dbReference>
<keyword evidence="3" id="KW-1185">Reference proteome</keyword>
<sequence length="161" mass="18836">MNKKKSIDALNAFIQINNNRFESYIMAAKQINEYDLITLFTGFQEKNKRYKAELVSEIQKLEGKPTMESPVILLISKIYREVRSKFRTKDREDILNRCEYDADVTLKKYTKVLSDNIDHLSPKHLNIIKAQHQSIKKDHDTLQGLGDLLVTCRKFNLETQT</sequence>
<evidence type="ECO:0000313" key="2">
    <source>
        <dbReference type="EMBL" id="PZX92062.1"/>
    </source>
</evidence>
<feature type="domain" description="DUF2383" evidence="1">
    <location>
        <begin position="7"/>
        <end position="114"/>
    </location>
</feature>
<proteinExistence type="predicted"/>
<accession>A0A2W7VIB9</accession>
<gene>
    <name evidence="2" type="ORF">DOS84_17325</name>
</gene>
<dbReference type="InterPro" id="IPR019052">
    <property type="entry name" value="DUF2383"/>
</dbReference>
<evidence type="ECO:0000259" key="1">
    <source>
        <dbReference type="Pfam" id="PF09537"/>
    </source>
</evidence>
<protein>
    <recommendedName>
        <fullName evidence="1">DUF2383 domain-containing protein</fullName>
    </recommendedName>
</protein>
<reference evidence="2 3" key="1">
    <citation type="submission" date="2018-06" db="EMBL/GenBank/DDBJ databases">
        <title>Flavobacterium sp IMCC34762, genome.</title>
        <authorList>
            <person name="Joung Y."/>
            <person name="Cho J."/>
            <person name="Song J."/>
        </authorList>
    </citation>
    <scope>NUCLEOTIDE SEQUENCE [LARGE SCALE GENOMIC DNA]</scope>
    <source>
        <strain evidence="2 3">IMCC34762</strain>
    </source>
</reference>
<comment type="caution">
    <text evidence="2">The sequence shown here is derived from an EMBL/GenBank/DDBJ whole genome shotgun (WGS) entry which is preliminary data.</text>
</comment>
<dbReference type="Pfam" id="PF09537">
    <property type="entry name" value="DUF2383"/>
    <property type="match status" value="1"/>
</dbReference>
<dbReference type="OrthoDB" id="282393at2"/>
<organism evidence="2 3">
    <name type="scientific">Flavobacterium aquariorum</name>
    <dbReference type="NCBI Taxonomy" id="2217670"/>
    <lineage>
        <taxon>Bacteria</taxon>
        <taxon>Pseudomonadati</taxon>
        <taxon>Bacteroidota</taxon>
        <taxon>Flavobacteriia</taxon>
        <taxon>Flavobacteriales</taxon>
        <taxon>Flavobacteriaceae</taxon>
        <taxon>Flavobacterium</taxon>
    </lineage>
</organism>
<dbReference type="InterPro" id="IPR011971">
    <property type="entry name" value="CHP02284"/>
</dbReference>